<dbReference type="InterPro" id="IPR005828">
    <property type="entry name" value="MFS_sugar_transport-like"/>
</dbReference>
<comment type="caution">
    <text evidence="7">The sequence shown here is derived from an EMBL/GenBank/DDBJ whole genome shotgun (WGS) entry which is preliminary data.</text>
</comment>
<name>A0A7I8VEH1_9ANNE</name>
<keyword evidence="4 5" id="KW-0472">Membrane</keyword>
<protein>
    <submittedName>
        <fullName evidence="7">DgyrCDS2950</fullName>
    </submittedName>
</protein>
<evidence type="ECO:0000256" key="5">
    <source>
        <dbReference type="SAM" id="Phobius"/>
    </source>
</evidence>
<evidence type="ECO:0000313" key="7">
    <source>
        <dbReference type="EMBL" id="CAD5113782.1"/>
    </source>
</evidence>
<dbReference type="AlphaFoldDB" id="A0A7I8VEH1"/>
<evidence type="ECO:0000256" key="3">
    <source>
        <dbReference type="ARBA" id="ARBA00022989"/>
    </source>
</evidence>
<gene>
    <name evidence="7" type="ORF">DGYR_LOCUS2716</name>
</gene>
<feature type="transmembrane region" description="Helical" evidence="5">
    <location>
        <begin position="403"/>
        <end position="423"/>
    </location>
</feature>
<accession>A0A7I8VEH1</accession>
<evidence type="ECO:0000256" key="1">
    <source>
        <dbReference type="ARBA" id="ARBA00004141"/>
    </source>
</evidence>
<feature type="transmembrane region" description="Helical" evidence="5">
    <location>
        <begin position="143"/>
        <end position="166"/>
    </location>
</feature>
<keyword evidence="2 5" id="KW-0812">Transmembrane</keyword>
<evidence type="ECO:0000259" key="6">
    <source>
        <dbReference type="PROSITE" id="PS50850"/>
    </source>
</evidence>
<comment type="subcellular location">
    <subcellularLocation>
        <location evidence="1">Membrane</location>
        <topology evidence="1">Multi-pass membrane protein</topology>
    </subcellularLocation>
</comment>
<dbReference type="SUPFAM" id="SSF103473">
    <property type="entry name" value="MFS general substrate transporter"/>
    <property type="match status" value="1"/>
</dbReference>
<feature type="transmembrane region" description="Helical" evidence="5">
    <location>
        <begin position="284"/>
        <end position="302"/>
    </location>
</feature>
<keyword evidence="3 5" id="KW-1133">Transmembrane helix</keyword>
<evidence type="ECO:0000256" key="4">
    <source>
        <dbReference type="ARBA" id="ARBA00023136"/>
    </source>
</evidence>
<dbReference type="Gene3D" id="1.20.1250.20">
    <property type="entry name" value="MFS general substrate transporter like domains"/>
    <property type="match status" value="1"/>
</dbReference>
<dbReference type="InterPro" id="IPR020846">
    <property type="entry name" value="MFS_dom"/>
</dbReference>
<dbReference type="EMBL" id="CAJFCJ010000004">
    <property type="protein sequence ID" value="CAD5113782.1"/>
    <property type="molecule type" value="Genomic_DNA"/>
</dbReference>
<feature type="transmembrane region" description="Helical" evidence="5">
    <location>
        <begin position="54"/>
        <end position="74"/>
    </location>
</feature>
<dbReference type="OrthoDB" id="5141738at2759"/>
<keyword evidence="8" id="KW-1185">Reference proteome</keyword>
<dbReference type="PROSITE" id="PS50850">
    <property type="entry name" value="MFS"/>
    <property type="match status" value="1"/>
</dbReference>
<dbReference type="PANTHER" id="PTHR24064">
    <property type="entry name" value="SOLUTE CARRIER FAMILY 22 MEMBER"/>
    <property type="match status" value="1"/>
</dbReference>
<proteinExistence type="predicted"/>
<dbReference type="InterPro" id="IPR036259">
    <property type="entry name" value="MFS_trans_sf"/>
</dbReference>
<dbReference type="Pfam" id="PF00083">
    <property type="entry name" value="Sugar_tr"/>
    <property type="match status" value="1"/>
</dbReference>
<dbReference type="GO" id="GO:0016020">
    <property type="term" value="C:membrane"/>
    <property type="evidence" value="ECO:0007669"/>
    <property type="project" value="UniProtKB-SubCell"/>
</dbReference>
<dbReference type="Proteomes" id="UP000549394">
    <property type="component" value="Unassembled WGS sequence"/>
</dbReference>
<evidence type="ECO:0000313" key="8">
    <source>
        <dbReference type="Proteomes" id="UP000549394"/>
    </source>
</evidence>
<evidence type="ECO:0000256" key="2">
    <source>
        <dbReference type="ARBA" id="ARBA00022692"/>
    </source>
</evidence>
<feature type="transmembrane region" description="Helical" evidence="5">
    <location>
        <begin position="309"/>
        <end position="327"/>
    </location>
</feature>
<sequence length="466" mass="52169">MTPDRVSIESSSCFYRNGTSNTTLSCPDGYAYDADSGYDSTIVTEFNLVCDKKLLPEIFLSAGTLGGVVGSLFINRLSDVIGRKKLLTIVLFVGFVRNMVSALSPTFLFLIVWECIMSITFYGLATTIMICVLEIFPKERRTFAGTAIEFFWCGGYFLAALIVYLIRNWRLLTCYSGAIQLFSAALIHFGTPESINWLLANGKFDEAENVIQMASKYNTKEVTKEDFNQIYEAKNVKVENEAQSKISLLSIFSNKTVLKCINMLVYSGLNLTVTNLTGDRYLNFLLYATAEVPAFIVMYFILPVWGRRIPCAVFHVIAGLSLIMTIIPNLNLLSETQAYIFGLTMNFIGKFGITASFSIIYLQIPEIFPTNIRNFSMGLCMFSSRALSLAIPFARTLDKEIPWLVRALFGGLSVLGAFAALNVPETLGRDLPRDMEELNSWSLKGPKYDKQGKDEHVYLEMNKSSQ</sequence>
<dbReference type="GO" id="GO:0022857">
    <property type="term" value="F:transmembrane transporter activity"/>
    <property type="evidence" value="ECO:0007669"/>
    <property type="project" value="InterPro"/>
</dbReference>
<feature type="transmembrane region" description="Helical" evidence="5">
    <location>
        <begin position="339"/>
        <end position="362"/>
    </location>
</feature>
<reference evidence="7 8" key="1">
    <citation type="submission" date="2020-08" db="EMBL/GenBank/DDBJ databases">
        <authorList>
            <person name="Hejnol A."/>
        </authorList>
    </citation>
    <scope>NUCLEOTIDE SEQUENCE [LARGE SCALE GENOMIC DNA]</scope>
</reference>
<feature type="domain" description="Major facilitator superfamily (MFS) profile" evidence="6">
    <location>
        <begin position="1"/>
        <end position="428"/>
    </location>
</feature>
<organism evidence="7 8">
    <name type="scientific">Dimorphilus gyrociliatus</name>
    <dbReference type="NCBI Taxonomy" id="2664684"/>
    <lineage>
        <taxon>Eukaryota</taxon>
        <taxon>Metazoa</taxon>
        <taxon>Spiralia</taxon>
        <taxon>Lophotrochozoa</taxon>
        <taxon>Annelida</taxon>
        <taxon>Polychaeta</taxon>
        <taxon>Polychaeta incertae sedis</taxon>
        <taxon>Dinophilidae</taxon>
        <taxon>Dimorphilus</taxon>
    </lineage>
</organism>